<keyword evidence="4 5" id="KW-0472">Membrane</keyword>
<dbReference type="OrthoDB" id="7365796at2759"/>
<keyword evidence="3 5" id="KW-1133">Transmembrane helix</keyword>
<keyword evidence="2 5" id="KW-0812">Transmembrane</keyword>
<dbReference type="AlphaFoldDB" id="A0A0K2TEH0"/>
<dbReference type="PANTHER" id="PTHR11814">
    <property type="entry name" value="SULFATE TRANSPORTER"/>
    <property type="match status" value="1"/>
</dbReference>
<reference evidence="7" key="1">
    <citation type="submission" date="2014-05" db="EMBL/GenBank/DDBJ databases">
        <authorList>
            <person name="Chronopoulou M."/>
        </authorList>
    </citation>
    <scope>NUCLEOTIDE SEQUENCE</scope>
    <source>
        <tissue evidence="7">Whole organism</tissue>
    </source>
</reference>
<comment type="subcellular location">
    <subcellularLocation>
        <location evidence="1">Membrane</location>
        <topology evidence="1">Multi-pass membrane protein</topology>
    </subcellularLocation>
</comment>
<feature type="transmembrane region" description="Helical" evidence="5">
    <location>
        <begin position="325"/>
        <end position="349"/>
    </location>
</feature>
<feature type="transmembrane region" description="Helical" evidence="5">
    <location>
        <begin position="185"/>
        <end position="204"/>
    </location>
</feature>
<feature type="transmembrane region" description="Helical" evidence="5">
    <location>
        <begin position="160"/>
        <end position="178"/>
    </location>
</feature>
<feature type="domain" description="SLC26A/SulP transporter" evidence="6">
    <location>
        <begin position="69"/>
        <end position="423"/>
    </location>
</feature>
<dbReference type="GO" id="GO:0055085">
    <property type="term" value="P:transmembrane transport"/>
    <property type="evidence" value="ECO:0007669"/>
    <property type="project" value="InterPro"/>
</dbReference>
<dbReference type="EMBL" id="HACA01007053">
    <property type="protein sequence ID" value="CDW24414.1"/>
    <property type="molecule type" value="Transcribed_RNA"/>
</dbReference>
<accession>A0A0K2TEH0</accession>
<dbReference type="GO" id="GO:0016020">
    <property type="term" value="C:membrane"/>
    <property type="evidence" value="ECO:0007669"/>
    <property type="project" value="UniProtKB-SubCell"/>
</dbReference>
<feature type="transmembrane region" description="Helical" evidence="5">
    <location>
        <begin position="271"/>
        <end position="293"/>
    </location>
</feature>
<feature type="transmembrane region" description="Helical" evidence="5">
    <location>
        <begin position="361"/>
        <end position="381"/>
    </location>
</feature>
<sequence length="424" mass="46733">MSEKEDTLPYLSVRKQLGIKDKDRSLKASVKRIFESKKKNLQCTKKLIFKHLPIIEWMKNYNFKGDFFPEIMVGFVVAVMHIPQGMAYALLAGLGSNPVVGLYTAIFPVFIYLFLCPSPHVSSGTNPLTSILVSNVLANILPTDTVIDSSVPKDTTQLEIVSALTFCSSLWLLLFYILRLGKYSWLLSEVLVSGYTTAAAFHVLSSQLKGLFGLEDYMSRSHDSIPKLLFICIDFFKNIANINIAALVVSFVAVTLQVVNNEYIKPRVSKFCKFPIPIQAIVVVIGAGVSFGVDLYGNYGVSIIQDIPSGLPAPSFPRLVVMKRIIFDSLVVAIVGFSITLSMGKIFATKYNYAIDGGQEILAECLANLFGTFFSSLPVGASMSRSMVQVGAGCKSQLTTVFSITFLLLFIFFAGPFFKYLPKV</sequence>
<evidence type="ECO:0000256" key="1">
    <source>
        <dbReference type="ARBA" id="ARBA00004141"/>
    </source>
</evidence>
<evidence type="ECO:0000256" key="2">
    <source>
        <dbReference type="ARBA" id="ARBA00022692"/>
    </source>
</evidence>
<evidence type="ECO:0000259" key="6">
    <source>
        <dbReference type="Pfam" id="PF00916"/>
    </source>
</evidence>
<dbReference type="Pfam" id="PF00916">
    <property type="entry name" value="Sulfate_transp"/>
    <property type="match status" value="1"/>
</dbReference>
<name>A0A0K2TEH0_LEPSM</name>
<proteinExistence type="predicted"/>
<evidence type="ECO:0000256" key="4">
    <source>
        <dbReference type="ARBA" id="ARBA00023136"/>
    </source>
</evidence>
<evidence type="ECO:0000256" key="5">
    <source>
        <dbReference type="SAM" id="Phobius"/>
    </source>
</evidence>
<feature type="transmembrane region" description="Helical" evidence="5">
    <location>
        <begin position="239"/>
        <end position="259"/>
    </location>
</feature>
<protein>
    <submittedName>
        <fullName evidence="7">Prestinlike [Nasonia vitripennis]</fullName>
    </submittedName>
</protein>
<feature type="transmembrane region" description="Helical" evidence="5">
    <location>
        <begin position="98"/>
        <end position="115"/>
    </location>
</feature>
<feature type="transmembrane region" description="Helical" evidence="5">
    <location>
        <begin position="401"/>
        <end position="421"/>
    </location>
</feature>
<feature type="non-terminal residue" evidence="7">
    <location>
        <position position="424"/>
    </location>
</feature>
<feature type="transmembrane region" description="Helical" evidence="5">
    <location>
        <begin position="71"/>
        <end position="91"/>
    </location>
</feature>
<evidence type="ECO:0000256" key="3">
    <source>
        <dbReference type="ARBA" id="ARBA00022989"/>
    </source>
</evidence>
<dbReference type="InterPro" id="IPR011547">
    <property type="entry name" value="SLC26A/SulP_dom"/>
</dbReference>
<organism evidence="7">
    <name type="scientific">Lepeophtheirus salmonis</name>
    <name type="common">Salmon louse</name>
    <name type="synonym">Caligus salmonis</name>
    <dbReference type="NCBI Taxonomy" id="72036"/>
    <lineage>
        <taxon>Eukaryota</taxon>
        <taxon>Metazoa</taxon>
        <taxon>Ecdysozoa</taxon>
        <taxon>Arthropoda</taxon>
        <taxon>Crustacea</taxon>
        <taxon>Multicrustacea</taxon>
        <taxon>Hexanauplia</taxon>
        <taxon>Copepoda</taxon>
        <taxon>Siphonostomatoida</taxon>
        <taxon>Caligidae</taxon>
        <taxon>Lepeophtheirus</taxon>
    </lineage>
</organism>
<evidence type="ECO:0000313" key="7">
    <source>
        <dbReference type="EMBL" id="CDW24414.1"/>
    </source>
</evidence>
<dbReference type="InterPro" id="IPR001902">
    <property type="entry name" value="SLC26A/SulP_fam"/>
</dbReference>